<evidence type="ECO:0000256" key="5">
    <source>
        <dbReference type="ARBA" id="ARBA00023125"/>
    </source>
</evidence>
<organism evidence="7 8">
    <name type="scientific">Cynara cardunculus var. scolymus</name>
    <name type="common">Globe artichoke</name>
    <name type="synonym">Cynara scolymus</name>
    <dbReference type="NCBI Taxonomy" id="59895"/>
    <lineage>
        <taxon>Eukaryota</taxon>
        <taxon>Viridiplantae</taxon>
        <taxon>Streptophyta</taxon>
        <taxon>Embryophyta</taxon>
        <taxon>Tracheophyta</taxon>
        <taxon>Spermatophyta</taxon>
        <taxon>Magnoliopsida</taxon>
        <taxon>eudicotyledons</taxon>
        <taxon>Gunneridae</taxon>
        <taxon>Pentapetalae</taxon>
        <taxon>asterids</taxon>
        <taxon>campanulids</taxon>
        <taxon>Asterales</taxon>
        <taxon>Asteraceae</taxon>
        <taxon>Carduoideae</taxon>
        <taxon>Cardueae</taxon>
        <taxon>Carduinae</taxon>
        <taxon>Cynara</taxon>
    </lineage>
</organism>
<comment type="caution">
    <text evidence="7">The sequence shown here is derived from an EMBL/GenBank/DDBJ whole genome shotgun (WGS) entry which is preliminary data.</text>
</comment>
<sequence length="87" mass="9991">MRTPRSCLRDSCLKVRKGSMRTFKNARGEGCVFNMELTDEDGTQMQATMFNEAARKFFDRLEIGKVNYISKGTIKVATKQFRTVDND</sequence>
<dbReference type="FunFam" id="2.40.50.140:FF:000041">
    <property type="entry name" value="Replication protein A subunit"/>
    <property type="match status" value="1"/>
</dbReference>
<accession>A0A103XFD3</accession>
<evidence type="ECO:0000259" key="6">
    <source>
        <dbReference type="Pfam" id="PF01336"/>
    </source>
</evidence>
<keyword evidence="4" id="KW-0862">Zinc</keyword>
<dbReference type="InterPro" id="IPR004365">
    <property type="entry name" value="NA-bd_OB_tRNA"/>
</dbReference>
<keyword evidence="5" id="KW-0238">DNA-binding</keyword>
<proteinExistence type="inferred from homology"/>
<comment type="similarity">
    <text evidence="1">Belongs to the replication factor A protein 1 family.</text>
</comment>
<dbReference type="Pfam" id="PF01336">
    <property type="entry name" value="tRNA_anti-codon"/>
    <property type="match status" value="1"/>
</dbReference>
<dbReference type="EMBL" id="LEKV01005150">
    <property type="protein sequence ID" value="KVH89734.1"/>
    <property type="molecule type" value="Genomic_DNA"/>
</dbReference>
<keyword evidence="2" id="KW-0479">Metal-binding</keyword>
<evidence type="ECO:0000256" key="2">
    <source>
        <dbReference type="ARBA" id="ARBA00022723"/>
    </source>
</evidence>
<evidence type="ECO:0000313" key="7">
    <source>
        <dbReference type="EMBL" id="KVH89734.1"/>
    </source>
</evidence>
<dbReference type="CDD" id="cd04474">
    <property type="entry name" value="RPA1_DBD_A"/>
    <property type="match status" value="1"/>
</dbReference>
<evidence type="ECO:0000313" key="8">
    <source>
        <dbReference type="Proteomes" id="UP000243975"/>
    </source>
</evidence>
<dbReference type="STRING" id="59895.A0A103XFD3"/>
<name>A0A103XFD3_CYNCS</name>
<dbReference type="Proteomes" id="UP000243975">
    <property type="component" value="Unassembled WGS sequence"/>
</dbReference>
<dbReference type="GO" id="GO:0008270">
    <property type="term" value="F:zinc ion binding"/>
    <property type="evidence" value="ECO:0007669"/>
    <property type="project" value="UniProtKB-KW"/>
</dbReference>
<dbReference type="SUPFAM" id="SSF50249">
    <property type="entry name" value="Nucleic acid-binding proteins"/>
    <property type="match status" value="1"/>
</dbReference>
<dbReference type="Gene3D" id="2.40.50.140">
    <property type="entry name" value="Nucleic acid-binding proteins"/>
    <property type="match status" value="1"/>
</dbReference>
<gene>
    <name evidence="7" type="ORF">Ccrd_008277</name>
</gene>
<evidence type="ECO:0000256" key="3">
    <source>
        <dbReference type="ARBA" id="ARBA00022771"/>
    </source>
</evidence>
<feature type="domain" description="OB" evidence="6">
    <location>
        <begin position="21"/>
        <end position="77"/>
    </location>
</feature>
<dbReference type="InterPro" id="IPR012340">
    <property type="entry name" value="NA-bd_OB-fold"/>
</dbReference>
<keyword evidence="3" id="KW-0863">Zinc-finger</keyword>
<dbReference type="GO" id="GO:0003677">
    <property type="term" value="F:DNA binding"/>
    <property type="evidence" value="ECO:0007669"/>
    <property type="project" value="UniProtKB-KW"/>
</dbReference>
<dbReference type="AlphaFoldDB" id="A0A103XFD3"/>
<dbReference type="Gramene" id="KVH89734">
    <property type="protein sequence ID" value="KVH89734"/>
    <property type="gene ID" value="Ccrd_008277"/>
</dbReference>
<evidence type="ECO:0000256" key="1">
    <source>
        <dbReference type="ARBA" id="ARBA00005690"/>
    </source>
</evidence>
<evidence type="ECO:0000256" key="4">
    <source>
        <dbReference type="ARBA" id="ARBA00022833"/>
    </source>
</evidence>
<protein>
    <submittedName>
        <fullName evidence="7">Nucleic acid-binding, OB-fold</fullName>
    </submittedName>
</protein>
<reference evidence="7 8" key="1">
    <citation type="journal article" date="2016" name="Sci. Rep.">
        <title>The genome sequence of the outbreeding globe artichoke constructed de novo incorporating a phase-aware low-pass sequencing strategy of F1 progeny.</title>
        <authorList>
            <person name="Scaglione D."/>
            <person name="Reyes-Chin-Wo S."/>
            <person name="Acquadro A."/>
            <person name="Froenicke L."/>
            <person name="Portis E."/>
            <person name="Beitel C."/>
            <person name="Tirone M."/>
            <person name="Mauro R."/>
            <person name="Lo Monaco A."/>
            <person name="Mauromicale G."/>
            <person name="Faccioli P."/>
            <person name="Cattivelli L."/>
            <person name="Rieseberg L."/>
            <person name="Michelmore R."/>
            <person name="Lanteri S."/>
        </authorList>
    </citation>
    <scope>NUCLEOTIDE SEQUENCE [LARGE SCALE GENOMIC DNA]</scope>
    <source>
        <strain evidence="7">2C</strain>
    </source>
</reference>
<keyword evidence="8" id="KW-1185">Reference proteome</keyword>